<protein>
    <submittedName>
        <fullName evidence="1">Uncharacterized protein</fullName>
    </submittedName>
</protein>
<accession>A0A8H4UD41</accession>
<reference evidence="1" key="2">
    <citation type="submission" date="2020-05" db="EMBL/GenBank/DDBJ databases">
        <authorList>
            <person name="Kim H.-S."/>
            <person name="Proctor R.H."/>
            <person name="Brown D.W."/>
        </authorList>
    </citation>
    <scope>NUCLEOTIDE SEQUENCE</scope>
    <source>
        <strain evidence="1">NRRL 22465</strain>
    </source>
</reference>
<dbReference type="EMBL" id="JABEYC010000826">
    <property type="protein sequence ID" value="KAF4973902.1"/>
    <property type="molecule type" value="Genomic_DNA"/>
</dbReference>
<reference evidence="1" key="1">
    <citation type="journal article" date="2020" name="BMC Genomics">
        <title>Correction to: Identification and distribution of gene clusters required for synthesis of sphingolipid metabolism inhibitors in diverse species of the filamentous fungus Fusarium.</title>
        <authorList>
            <person name="Kim H.S."/>
            <person name="Lohmar J.M."/>
            <person name="Busman M."/>
            <person name="Brown D.W."/>
            <person name="Naumann T.A."/>
            <person name="Divon H.H."/>
            <person name="Lysoe E."/>
            <person name="Uhlig S."/>
            <person name="Proctor R.H."/>
        </authorList>
    </citation>
    <scope>NUCLEOTIDE SEQUENCE</scope>
    <source>
        <strain evidence="1">NRRL 22465</strain>
    </source>
</reference>
<evidence type="ECO:0000313" key="1">
    <source>
        <dbReference type="EMBL" id="KAF4973902.1"/>
    </source>
</evidence>
<keyword evidence="2" id="KW-1185">Reference proteome</keyword>
<sequence>MPASVRPAGGCPCLPIPTVRLFASGNDGGRALVPWIEAKSQTTPLQQHMPSRKRDCCSCFPLLCKFNKHEDRQIRFGGSSGSSIHEITMPVSVRGRRRLARDFAATLEVAVSCCGDTCIAMYLGDAPHPDESEPARYHFIQGHEEGFEWEADESDRHCAHCAVLSFSCRCLPVVIGKQYS</sequence>
<gene>
    <name evidence="1" type="ORF">FZEAL_9128</name>
</gene>
<organism evidence="1 2">
    <name type="scientific">Fusarium zealandicum</name>
    <dbReference type="NCBI Taxonomy" id="1053134"/>
    <lineage>
        <taxon>Eukaryota</taxon>
        <taxon>Fungi</taxon>
        <taxon>Dikarya</taxon>
        <taxon>Ascomycota</taxon>
        <taxon>Pezizomycotina</taxon>
        <taxon>Sordariomycetes</taxon>
        <taxon>Hypocreomycetidae</taxon>
        <taxon>Hypocreales</taxon>
        <taxon>Nectriaceae</taxon>
        <taxon>Fusarium</taxon>
        <taxon>Fusarium staphyleae species complex</taxon>
    </lineage>
</organism>
<dbReference type="Proteomes" id="UP000635477">
    <property type="component" value="Unassembled WGS sequence"/>
</dbReference>
<dbReference type="AlphaFoldDB" id="A0A8H4UD41"/>
<comment type="caution">
    <text evidence="1">The sequence shown here is derived from an EMBL/GenBank/DDBJ whole genome shotgun (WGS) entry which is preliminary data.</text>
</comment>
<name>A0A8H4UD41_9HYPO</name>
<proteinExistence type="predicted"/>
<evidence type="ECO:0000313" key="2">
    <source>
        <dbReference type="Proteomes" id="UP000635477"/>
    </source>
</evidence>